<name>A0A1N7SP61_9BURK</name>
<evidence type="ECO:0000313" key="2">
    <source>
        <dbReference type="Proteomes" id="UP000187012"/>
    </source>
</evidence>
<reference evidence="1 2" key="1">
    <citation type="submission" date="2016-12" db="EMBL/GenBank/DDBJ databases">
        <authorList>
            <person name="Song W.-J."/>
            <person name="Kurnit D.M."/>
        </authorList>
    </citation>
    <scope>NUCLEOTIDE SEQUENCE [LARGE SCALE GENOMIC DNA]</scope>
    <source>
        <strain evidence="1 2">STM7296</strain>
    </source>
</reference>
<proteinExistence type="predicted"/>
<accession>A0A1N7SP61</accession>
<organism evidence="1 2">
    <name type="scientific">Paraburkholderia ribeironis</name>
    <dbReference type="NCBI Taxonomy" id="1247936"/>
    <lineage>
        <taxon>Bacteria</taxon>
        <taxon>Pseudomonadati</taxon>
        <taxon>Pseudomonadota</taxon>
        <taxon>Betaproteobacteria</taxon>
        <taxon>Burkholderiales</taxon>
        <taxon>Burkholderiaceae</taxon>
        <taxon>Paraburkholderia</taxon>
    </lineage>
</organism>
<dbReference type="Proteomes" id="UP000187012">
    <property type="component" value="Unassembled WGS sequence"/>
</dbReference>
<dbReference type="AlphaFoldDB" id="A0A1N7SP61"/>
<keyword evidence="2" id="KW-1185">Reference proteome</keyword>
<gene>
    <name evidence="1" type="ORF">BN2475_1270012</name>
</gene>
<evidence type="ECO:0000313" key="1">
    <source>
        <dbReference type="EMBL" id="SIT49167.1"/>
    </source>
</evidence>
<dbReference type="STRING" id="1247936.BN2475_1270012"/>
<dbReference type="EMBL" id="CYGX02000127">
    <property type="protein sequence ID" value="SIT49167.1"/>
    <property type="molecule type" value="Genomic_DNA"/>
</dbReference>
<protein>
    <submittedName>
        <fullName evidence="1">Uncharacterized protein</fullName>
    </submittedName>
</protein>
<sequence length="57" mass="6518">MRWPTCSCDYEPHPLSATQWSRTARILKNILARPPTYRASDIVALLPHSRQPRTSVA</sequence>